<evidence type="ECO:0000256" key="7">
    <source>
        <dbReference type="RuleBase" id="RU000442"/>
    </source>
</evidence>
<dbReference type="InterPro" id="IPR036397">
    <property type="entry name" value="RNaseH_sf"/>
</dbReference>
<evidence type="ECO:0000313" key="10">
    <source>
        <dbReference type="EMBL" id="POG81174.1"/>
    </source>
</evidence>
<comment type="similarity">
    <text evidence="1 7">Belongs to the DNA polymerase type-B family.</text>
</comment>
<dbReference type="PROSITE" id="PS00116">
    <property type="entry name" value="DNA_POLYMERASE_B"/>
    <property type="match status" value="1"/>
</dbReference>
<dbReference type="STRING" id="747089.A0A2H5TLL8"/>
<accession>A0A2H5TLL8</accession>
<dbReference type="InterPro" id="IPR042087">
    <property type="entry name" value="DNA_pol_B_thumb"/>
</dbReference>
<evidence type="ECO:0000256" key="5">
    <source>
        <dbReference type="ARBA" id="ARBA00023125"/>
    </source>
</evidence>
<evidence type="ECO:0000259" key="8">
    <source>
        <dbReference type="Pfam" id="PF00136"/>
    </source>
</evidence>
<dbReference type="VEuPathDB" id="FungiDB:RhiirFUN_024770"/>
<evidence type="ECO:0000256" key="2">
    <source>
        <dbReference type="ARBA" id="ARBA00022679"/>
    </source>
</evidence>
<dbReference type="InterPro" id="IPR050240">
    <property type="entry name" value="DNA_pol_type-B"/>
</dbReference>
<dbReference type="SMART" id="SM00486">
    <property type="entry name" value="POLBc"/>
    <property type="match status" value="1"/>
</dbReference>
<keyword evidence="3 7" id="KW-0548">Nucleotidyltransferase</keyword>
<dbReference type="SUPFAM" id="SSF56672">
    <property type="entry name" value="DNA/RNA polymerases"/>
    <property type="match status" value="1"/>
</dbReference>
<dbReference type="InterPro" id="IPR006134">
    <property type="entry name" value="DNA-dir_DNA_pol_B_multi_dom"/>
</dbReference>
<dbReference type="Gene3D" id="3.30.420.10">
    <property type="entry name" value="Ribonuclease H-like superfamily/Ribonuclease H"/>
    <property type="match status" value="1"/>
</dbReference>
<feature type="domain" description="DNA-directed DNA polymerase family B exonuclease" evidence="9">
    <location>
        <begin position="171"/>
        <end position="345"/>
    </location>
</feature>
<sequence>MTEHSELSEFLSDASALFHPEAEKDKMEAQVIHYSGANYLNGIPTRDDIVAENDGGLTAILDNALSNYQEIPFMAVDFGGLSEKIGEKNRYVLRLYGSLINGQKAVVTLIGIRVFFDIRVPEKESVDDFKIKIDEILCSTINARAYRDRKKALQAIQDNDFETASDDISSFHRKIARENGIAISGWSMMSKYCCRKHPQYTYDFHVSVNHFRAVEDLKMISDRFPLPALIRDRTLILTWDIETQSRELGEFAEVHNKEDNVFMICMTLHWKDDPKPLKQICLVDLETAPDPRWITVVCRNQPNLLKAFALCWRAFQPDIQLGFNDSDYDWPFIVERASRLNLLEWMWKQMTGDFKSSEEIQKWNYYGKIGVNSKNTFQKKKGATDNEEEEEFKVQPIKVKICPEENFISTFLKIPGCVPIDVRVCFKKLYPRAEVDRKSSLAFYLKKCGLDGKADMPYNKMWRIYSEAKAGTSLRESHSSAMQNMHEVAYYCIIDALRCQELMVKRNIINEYREVASLAYVSLFDSHYRANGMKVRNLLGAYATKLDMLFSTRQSKNIEKGKYPGAYVFSPKKGIEIKRPVTGLDFASLYPSLIMSYNLSPEKMILTYEEADDAQKNGNILHKIEFPFNDRIIHAWCVRHDNQFEKKGLYPIVLEDLSNKRKELKAQLASLGKKKERLGKMISLAKERGKRVPESLNSEYSSVCFDYNCLNSKQFALKVYMNTFYGEAGNSISPFFLRELAGGITSAGQYNIGLVAKFVSGKGFGIKYGDTDSLYLTCPDKYYEICDRAFNEGKLSKEEYWTEMVNITMGVMKKLRDQVNAYLRIENGTSYLKMAYEEVLFPVCFTGKKKYFGVPHEGVVNFRPDELFRKGIDTVKQGQSQLFKYIGEKIMWEAMDINNTRSIHKIVENILREAKHKQWDFDDFIVMATWKPKKKNLCIHRFIRRMREKNERIPDPGERFSYVVVKGPPLYNEKGRKEPHRIGDYMEYADIAKELNMEIDINYYLEKTVGMCARFINEDDRYQPPPSHKIMQLKDSDEKEKQIDTYSQDEAKKWLKKYIKGLQ</sequence>
<dbReference type="PRINTS" id="PR00106">
    <property type="entry name" value="DNAPOLB"/>
</dbReference>
<dbReference type="Gene3D" id="1.10.132.60">
    <property type="entry name" value="DNA polymerase family B, C-terminal domain"/>
    <property type="match status" value="1"/>
</dbReference>
<evidence type="ECO:0000259" key="9">
    <source>
        <dbReference type="Pfam" id="PF03104"/>
    </source>
</evidence>
<dbReference type="Proteomes" id="UP000018888">
    <property type="component" value="Unassembled WGS sequence"/>
</dbReference>
<dbReference type="InterPro" id="IPR017964">
    <property type="entry name" value="DNA-dir_DNA_pol_B_CS"/>
</dbReference>
<feature type="domain" description="DNA-directed DNA polymerase family B multifunctional" evidence="8">
    <location>
        <begin position="706"/>
        <end position="781"/>
    </location>
</feature>
<evidence type="ECO:0000256" key="3">
    <source>
        <dbReference type="ARBA" id="ARBA00022695"/>
    </source>
</evidence>
<dbReference type="GO" id="GO:0006261">
    <property type="term" value="P:DNA-templated DNA replication"/>
    <property type="evidence" value="ECO:0007669"/>
    <property type="project" value="TreeGrafter"/>
</dbReference>
<dbReference type="AlphaFoldDB" id="A0A2H5TLL8"/>
<dbReference type="Gene3D" id="1.10.287.690">
    <property type="entry name" value="Helix hairpin bin"/>
    <property type="match status" value="1"/>
</dbReference>
<dbReference type="PANTHER" id="PTHR10322">
    <property type="entry name" value="DNA POLYMERASE CATALYTIC SUBUNIT"/>
    <property type="match status" value="1"/>
</dbReference>
<keyword evidence="2 7" id="KW-0808">Transferase</keyword>
<proteinExistence type="inferred from homology"/>
<dbReference type="GO" id="GO:0003677">
    <property type="term" value="F:DNA binding"/>
    <property type="evidence" value="ECO:0007669"/>
    <property type="project" value="UniProtKB-KW"/>
</dbReference>
<evidence type="ECO:0000256" key="1">
    <source>
        <dbReference type="ARBA" id="ARBA00005755"/>
    </source>
</evidence>
<feature type="domain" description="DNA-directed DNA polymerase family B multifunctional" evidence="8">
    <location>
        <begin position="533"/>
        <end position="676"/>
    </location>
</feature>
<dbReference type="EMBL" id="AUPC02000013">
    <property type="protein sequence ID" value="POG81174.1"/>
    <property type="molecule type" value="Genomic_DNA"/>
</dbReference>
<dbReference type="GO" id="GO:0000166">
    <property type="term" value="F:nucleotide binding"/>
    <property type="evidence" value="ECO:0007669"/>
    <property type="project" value="InterPro"/>
</dbReference>
<protein>
    <recommendedName>
        <fullName evidence="7">DNA polymerase</fullName>
        <ecNumber evidence="7">2.7.7.7</ecNumber>
    </recommendedName>
</protein>
<evidence type="ECO:0000256" key="6">
    <source>
        <dbReference type="ARBA" id="ARBA00049244"/>
    </source>
</evidence>
<reference evidence="10 11" key="2">
    <citation type="journal article" date="2018" name="New Phytol.">
        <title>High intraspecific genome diversity in the model arbuscular mycorrhizal symbiont Rhizophagus irregularis.</title>
        <authorList>
            <person name="Chen E.C.H."/>
            <person name="Morin E."/>
            <person name="Beaudet D."/>
            <person name="Noel J."/>
            <person name="Yildirir G."/>
            <person name="Ndikumana S."/>
            <person name="Charron P."/>
            <person name="St-Onge C."/>
            <person name="Giorgi J."/>
            <person name="Kruger M."/>
            <person name="Marton T."/>
            <person name="Ropars J."/>
            <person name="Grigoriev I.V."/>
            <person name="Hainaut M."/>
            <person name="Henrissat B."/>
            <person name="Roux C."/>
            <person name="Martin F."/>
            <person name="Corradi N."/>
        </authorList>
    </citation>
    <scope>NUCLEOTIDE SEQUENCE [LARGE SCALE GENOMIC DNA]</scope>
    <source>
        <strain evidence="10 11">DAOM 197198</strain>
    </source>
</reference>
<dbReference type="SUPFAM" id="SSF53098">
    <property type="entry name" value="Ribonuclease H-like"/>
    <property type="match status" value="1"/>
</dbReference>
<reference evidence="10 11" key="1">
    <citation type="journal article" date="2013" name="Proc. Natl. Acad. Sci. U.S.A.">
        <title>Genome of an arbuscular mycorrhizal fungus provides insight into the oldest plant symbiosis.</title>
        <authorList>
            <person name="Tisserant E."/>
            <person name="Malbreil M."/>
            <person name="Kuo A."/>
            <person name="Kohler A."/>
            <person name="Symeonidi A."/>
            <person name="Balestrini R."/>
            <person name="Charron P."/>
            <person name="Duensing N."/>
            <person name="Frei Dit Frey N."/>
            <person name="Gianinazzi-Pearson V."/>
            <person name="Gilbert L.B."/>
            <person name="Handa Y."/>
            <person name="Herr J.R."/>
            <person name="Hijri M."/>
            <person name="Koul R."/>
            <person name="Kawaguchi M."/>
            <person name="Krajinski F."/>
            <person name="Lammers P.J."/>
            <person name="Masclaux F.G."/>
            <person name="Murat C."/>
            <person name="Morin E."/>
            <person name="Ndikumana S."/>
            <person name="Pagni M."/>
            <person name="Petitpierre D."/>
            <person name="Requena N."/>
            <person name="Rosikiewicz P."/>
            <person name="Riley R."/>
            <person name="Saito K."/>
            <person name="San Clemente H."/>
            <person name="Shapiro H."/>
            <person name="van Tuinen D."/>
            <person name="Becard G."/>
            <person name="Bonfante P."/>
            <person name="Paszkowski U."/>
            <person name="Shachar-Hill Y.Y."/>
            <person name="Tuskan G.A."/>
            <person name="Young P.W."/>
            <person name="Sanders I.R."/>
            <person name="Henrissat B."/>
            <person name="Rensing S.A."/>
            <person name="Grigoriev I.V."/>
            <person name="Corradi N."/>
            <person name="Roux C."/>
            <person name="Martin F."/>
        </authorList>
    </citation>
    <scope>NUCLEOTIDE SEQUENCE [LARGE SCALE GENOMIC DNA]</scope>
    <source>
        <strain evidence="10 11">DAOM 197198</strain>
    </source>
</reference>
<dbReference type="Pfam" id="PF03104">
    <property type="entry name" value="DNA_pol_B_exo1"/>
    <property type="match status" value="1"/>
</dbReference>
<keyword evidence="4 7" id="KW-0239">DNA-directed DNA polymerase</keyword>
<evidence type="ECO:0000256" key="4">
    <source>
        <dbReference type="ARBA" id="ARBA00022932"/>
    </source>
</evidence>
<dbReference type="InterPro" id="IPR006172">
    <property type="entry name" value="DNA-dir_DNA_pol_B"/>
</dbReference>
<name>A0A2H5TLL8_RHIID</name>
<gene>
    <name evidence="10" type="ORF">GLOIN_2v1763801</name>
</gene>
<comment type="caution">
    <text evidence="10">The sequence shown here is derived from an EMBL/GenBank/DDBJ whole genome shotgun (WGS) entry which is preliminary data.</text>
</comment>
<keyword evidence="5 7" id="KW-0238">DNA-binding</keyword>
<dbReference type="Gene3D" id="3.90.1600.10">
    <property type="entry name" value="Palm domain of DNA polymerase"/>
    <property type="match status" value="1"/>
</dbReference>
<evidence type="ECO:0000313" key="11">
    <source>
        <dbReference type="Proteomes" id="UP000018888"/>
    </source>
</evidence>
<dbReference type="InterPro" id="IPR006133">
    <property type="entry name" value="DNA-dir_DNA_pol_B_exonuc"/>
</dbReference>
<organism evidence="10 11">
    <name type="scientific">Rhizophagus irregularis (strain DAOM 181602 / DAOM 197198 / MUCL 43194)</name>
    <name type="common">Arbuscular mycorrhizal fungus</name>
    <name type="synonym">Glomus intraradices</name>
    <dbReference type="NCBI Taxonomy" id="747089"/>
    <lineage>
        <taxon>Eukaryota</taxon>
        <taxon>Fungi</taxon>
        <taxon>Fungi incertae sedis</taxon>
        <taxon>Mucoromycota</taxon>
        <taxon>Glomeromycotina</taxon>
        <taxon>Glomeromycetes</taxon>
        <taxon>Glomerales</taxon>
        <taxon>Glomeraceae</taxon>
        <taxon>Rhizophagus</taxon>
    </lineage>
</organism>
<dbReference type="EC" id="2.7.7.7" evidence="7"/>
<keyword evidence="11" id="KW-1185">Reference proteome</keyword>
<dbReference type="Pfam" id="PF00136">
    <property type="entry name" value="DNA_pol_B"/>
    <property type="match status" value="3"/>
</dbReference>
<comment type="catalytic activity">
    <reaction evidence="6 7">
        <text>DNA(n) + a 2'-deoxyribonucleoside 5'-triphosphate = DNA(n+1) + diphosphate</text>
        <dbReference type="Rhea" id="RHEA:22508"/>
        <dbReference type="Rhea" id="RHEA-COMP:17339"/>
        <dbReference type="Rhea" id="RHEA-COMP:17340"/>
        <dbReference type="ChEBI" id="CHEBI:33019"/>
        <dbReference type="ChEBI" id="CHEBI:61560"/>
        <dbReference type="ChEBI" id="CHEBI:173112"/>
        <dbReference type="EC" id="2.7.7.7"/>
    </reaction>
</comment>
<feature type="domain" description="DNA-directed DNA polymerase family B multifunctional" evidence="8">
    <location>
        <begin position="827"/>
        <end position="1016"/>
    </location>
</feature>
<dbReference type="InterPro" id="IPR043502">
    <property type="entry name" value="DNA/RNA_pol_sf"/>
</dbReference>
<dbReference type="InterPro" id="IPR012337">
    <property type="entry name" value="RNaseH-like_sf"/>
</dbReference>
<keyword evidence="7" id="KW-0235">DNA replication</keyword>
<dbReference type="GO" id="GO:0003887">
    <property type="term" value="F:DNA-directed DNA polymerase activity"/>
    <property type="evidence" value="ECO:0007669"/>
    <property type="project" value="UniProtKB-KW"/>
</dbReference>
<dbReference type="PANTHER" id="PTHR10322:SF23">
    <property type="entry name" value="DNA POLYMERASE DELTA CATALYTIC SUBUNIT"/>
    <property type="match status" value="1"/>
</dbReference>
<dbReference type="InterPro" id="IPR023211">
    <property type="entry name" value="DNA_pol_palm_dom_sf"/>
</dbReference>